<proteinExistence type="predicted"/>
<name>A0A484I5T9_9ARCH</name>
<reference evidence="1 2" key="1">
    <citation type="submission" date="2019-02" db="EMBL/GenBank/DDBJ databases">
        <authorList>
            <person name="Lehtovirta-Morley E L."/>
        </authorList>
    </citation>
    <scope>NUCLEOTIDE SEQUENCE [LARGE SCALE GENOMIC DNA]</scope>
    <source>
        <strain evidence="1">NFRAN1</strain>
    </source>
</reference>
<gene>
    <name evidence="1" type="ORF">NFRAN_0726</name>
</gene>
<keyword evidence="2" id="KW-1185">Reference proteome</keyword>
<dbReference type="EMBL" id="LR216287">
    <property type="protein sequence ID" value="VFJ13048.1"/>
    <property type="molecule type" value="Genomic_DNA"/>
</dbReference>
<organism evidence="1 2">
    <name type="scientific">Candidatus Nitrosocosmicus franklandianus</name>
    <dbReference type="NCBI Taxonomy" id="1798806"/>
    <lineage>
        <taxon>Archaea</taxon>
        <taxon>Nitrososphaerota</taxon>
        <taxon>Nitrososphaeria</taxon>
        <taxon>Nitrososphaerales</taxon>
        <taxon>Nitrososphaeraceae</taxon>
        <taxon>Candidatus Nitrosocosmicus</taxon>
    </lineage>
</organism>
<dbReference type="GeneID" id="39420219"/>
<dbReference type="Proteomes" id="UP000294299">
    <property type="component" value="Chromosome NFRAN"/>
</dbReference>
<protein>
    <submittedName>
        <fullName evidence="1">Uncharacterized protein</fullName>
    </submittedName>
</protein>
<evidence type="ECO:0000313" key="2">
    <source>
        <dbReference type="Proteomes" id="UP000294299"/>
    </source>
</evidence>
<accession>A0A484I5T9</accession>
<dbReference type="RefSeq" id="WP_232037921.1">
    <property type="nucleotide sequence ID" value="NZ_LR216287.1"/>
</dbReference>
<dbReference type="KEGG" id="nfn:NFRAN_0726"/>
<dbReference type="AlphaFoldDB" id="A0A484I5T9"/>
<evidence type="ECO:0000313" key="1">
    <source>
        <dbReference type="EMBL" id="VFJ13048.1"/>
    </source>
</evidence>
<sequence length="151" mass="17735">MPKYENTNYFMFEMQSSTPKNKDKVTYFGVININENSKNIGAVDVWRSLITKQLFCEEKRLGILDIADKIGMPQIKEGEVWAVAVNRFRKGKDRWRLISITKEGRNEFIDTDEETKIVVETSNYKIIDDEWWSFLVSENVNKSIEITKELN</sequence>